<dbReference type="Proteomes" id="UP001642464">
    <property type="component" value="Unassembled WGS sequence"/>
</dbReference>
<keyword evidence="4" id="KW-0472">Membrane</keyword>
<reference evidence="5 6" key="1">
    <citation type="submission" date="2024-02" db="EMBL/GenBank/DDBJ databases">
        <authorList>
            <person name="Chen Y."/>
            <person name="Shah S."/>
            <person name="Dougan E. K."/>
            <person name="Thang M."/>
            <person name="Chan C."/>
        </authorList>
    </citation>
    <scope>NUCLEOTIDE SEQUENCE [LARGE SCALE GENOMIC DNA]</scope>
</reference>
<feature type="transmembrane region" description="Helical" evidence="4">
    <location>
        <begin position="1121"/>
        <end position="1141"/>
    </location>
</feature>
<sequence length="1457" mass="162783">MVTLDDAVPCFLKVPGHEEAEIALCVDDAMTGLDVIHWEQIWEEAAPDRPTHGNRLLSVQDRMIAPHELVRPALPESWSGCVTLADYSQLGPTEGKICRISATELRGIRVAQLHSLLVFIKEMAPYWCETFGAEAGQALLFENFNLYNANQWIIQPATEGRGGNMIHLSKVMSQVEKGCSYVELVSMEAEAQRPHWFVSHAWKEPIVNFVSCLEKHLAVRGLSPESPYWVCAYANNQHTLDKEITEDPRETAFYRAMKASEGVLLILDKDATPFSRIWCCFEESVAVEERNSATPLLLDLAAVASFEAHVVTDGLAGVERQMMPLLGMLSKSQRESYFPAEVLEKGLQVDIRTAEAAVAEDKNRILMSIVKRRQSKNAIGMFSSSKSSRNSEVQLPPKEHESYDMVNRALAAQFSLASWFEFVMKGRNCQKLADALAADVSRTIVQLSMTGCFGFKDADLQALLRCLPEGLCVLRMDLAFTDLKAPFDDEHLKFPDLKQLMLRFSGSSLESIEGLPAMLSHLKLSSLELWLCNLPALKSIGSLGHIIKRSHLKELVLQLVGCPQLSLAAKEELNRCLRNVLLWLRVKQHVQIEDVSHSWQCPRRNEVQVQHPGNPCEEYEEISGLMPYPCSYPGCKEFHQNHQGFCRRHRRQGFLWKMRSSLQTVRQGGELALLLSTQAFLESNSRITLALLGLSLYPVTYTMVANSTGIFAGVVVSIALMLVFASLAYTSARFDWMRSSMLKLSLATEASYFQVLQDASGPVAALSTVFEELGELDKLQQDPDLVSDLKSSFVEAGRRRGVFQKWICDYFSDIEGSVKAKLKLPTEVFGVVQAQGAPSLVDLLYCEVHCRGMRSVQRAWHCLKEIVATCDADGAEEPRKLRLAAVRDDFVVFRGRRCGRAVLSIDGYLATVIFLEMNLARLDEELGDTCHMAESIGLLEDVKPQNWEVVSTSKVTRSSWLQWGCLFLLRLLAAGFAGYFGAGYYVFGGLVFSLPFFVVGLALGRDLFPRQTQDDTSSSRLVYEKYLGMQAGHYYVLKVTILQFATVGLQAVGKLEAFGAAVIESRTNSANSALLELGYLSLDVYTDCYWIFVSLLMVNCIYPSILLCFPSARWARVGAGFMDILLDLGYLGTFIFLFFPIPSGSRLQFPMEFLGYMASYTNIVRMFGVCRSLEATSEATKTPARASELQAKQRILKRFAPWHLTLSSLLVLAVVLSNEDVYPMWIPSAGERCLPCRCITRPEVHLKSCNFLRLTDETDLTFESRQIKSIAPEALSRLTSLQSISFKNNELTSLPSGLLNGLTSLGYIELNNNQLISLPSDLFDGCTSLRYISLNNNQLTSLPSDLFHGLTSLEGISLNNNQLTSLPSDLFHGLTSLRDIYLNHNQLTSLPSDLFHELTSLNQIDLSYNQLVSVAQELCEVRKFVNLSYNHISSLPEVCDGLPHVLWEPNNGEVESP</sequence>
<keyword evidence="1" id="KW-0433">Leucine-rich repeat</keyword>
<dbReference type="SMART" id="SM00364">
    <property type="entry name" value="LRR_BAC"/>
    <property type="match status" value="5"/>
</dbReference>
<feature type="transmembrane region" description="Helical" evidence="4">
    <location>
        <begin position="710"/>
        <end position="732"/>
    </location>
</feature>
<evidence type="ECO:0000256" key="1">
    <source>
        <dbReference type="ARBA" id="ARBA00022614"/>
    </source>
</evidence>
<accession>A0ABP0NB13</accession>
<comment type="caution">
    <text evidence="5">The sequence shown here is derived from an EMBL/GenBank/DDBJ whole genome shotgun (WGS) entry which is preliminary data.</text>
</comment>
<feature type="transmembrane region" description="Helical" evidence="4">
    <location>
        <begin position="960"/>
        <end position="978"/>
    </location>
</feature>
<keyword evidence="4" id="KW-1133">Transmembrane helix</keyword>
<keyword evidence="4" id="KW-0812">Transmembrane</keyword>
<proteinExistence type="predicted"/>
<evidence type="ECO:0000313" key="5">
    <source>
        <dbReference type="EMBL" id="CAK9060618.1"/>
    </source>
</evidence>
<name>A0ABP0NB13_9DINO</name>
<dbReference type="PROSITE" id="PS51450">
    <property type="entry name" value="LRR"/>
    <property type="match status" value="3"/>
</dbReference>
<protein>
    <submittedName>
        <fullName evidence="5">Leucine-rich repeat-containing G-protein coupled receptor 4</fullName>
    </submittedName>
</protein>
<gene>
    <name evidence="5" type="ORF">SCF082_LOCUS31895</name>
</gene>
<dbReference type="PANTHER" id="PTHR24373">
    <property type="entry name" value="SLIT RELATED LEUCINE-RICH REPEAT NEURONAL PROTEIN"/>
    <property type="match status" value="1"/>
</dbReference>
<dbReference type="InterPro" id="IPR050328">
    <property type="entry name" value="Dev_Immune_Receptor"/>
</dbReference>
<dbReference type="Pfam" id="PF13855">
    <property type="entry name" value="LRR_8"/>
    <property type="match status" value="2"/>
</dbReference>
<dbReference type="PANTHER" id="PTHR24373:SF392">
    <property type="entry name" value="NEPHROCAN"/>
    <property type="match status" value="1"/>
</dbReference>
<keyword evidence="6" id="KW-1185">Reference proteome</keyword>
<organism evidence="5 6">
    <name type="scientific">Durusdinium trenchii</name>
    <dbReference type="NCBI Taxonomy" id="1381693"/>
    <lineage>
        <taxon>Eukaryota</taxon>
        <taxon>Sar</taxon>
        <taxon>Alveolata</taxon>
        <taxon>Dinophyceae</taxon>
        <taxon>Suessiales</taxon>
        <taxon>Symbiodiniaceae</taxon>
        <taxon>Durusdinium</taxon>
    </lineage>
</organism>
<dbReference type="SUPFAM" id="SSF52058">
    <property type="entry name" value="L domain-like"/>
    <property type="match status" value="1"/>
</dbReference>
<keyword evidence="2" id="KW-0732">Signal</keyword>
<keyword evidence="5" id="KW-0675">Receptor</keyword>
<evidence type="ECO:0000256" key="2">
    <source>
        <dbReference type="ARBA" id="ARBA00022729"/>
    </source>
</evidence>
<evidence type="ECO:0000256" key="3">
    <source>
        <dbReference type="ARBA" id="ARBA00022737"/>
    </source>
</evidence>
<dbReference type="EMBL" id="CAXAMM010027335">
    <property type="protein sequence ID" value="CAK9060618.1"/>
    <property type="molecule type" value="Genomic_DNA"/>
</dbReference>
<keyword evidence="3" id="KW-0677">Repeat</keyword>
<evidence type="ECO:0000256" key="4">
    <source>
        <dbReference type="SAM" id="Phobius"/>
    </source>
</evidence>
<dbReference type="Gene3D" id="3.80.10.10">
    <property type="entry name" value="Ribonuclease Inhibitor"/>
    <property type="match status" value="1"/>
</dbReference>
<feature type="transmembrane region" description="Helical" evidence="4">
    <location>
        <begin position="1089"/>
        <end position="1109"/>
    </location>
</feature>
<dbReference type="InterPro" id="IPR032675">
    <property type="entry name" value="LRR_dom_sf"/>
</dbReference>
<dbReference type="InterPro" id="IPR001611">
    <property type="entry name" value="Leu-rich_rpt"/>
</dbReference>
<evidence type="ECO:0000313" key="6">
    <source>
        <dbReference type="Proteomes" id="UP001642464"/>
    </source>
</evidence>
<dbReference type="SMART" id="SM00369">
    <property type="entry name" value="LRR_TYP"/>
    <property type="match status" value="6"/>
</dbReference>
<dbReference type="InterPro" id="IPR003591">
    <property type="entry name" value="Leu-rich_rpt_typical-subtyp"/>
</dbReference>